<dbReference type="InterPro" id="IPR004148">
    <property type="entry name" value="BAR_dom"/>
</dbReference>
<dbReference type="Gene3D" id="1.20.1270.60">
    <property type="entry name" value="Arfaptin homology (AH) domain/BAR domain"/>
    <property type="match status" value="1"/>
</dbReference>
<comment type="caution">
    <text evidence="3">The sequence shown here is derived from an EMBL/GenBank/DDBJ whole genome shotgun (WGS) entry which is preliminary data.</text>
</comment>
<evidence type="ECO:0000313" key="4">
    <source>
        <dbReference type="Proteomes" id="UP000298663"/>
    </source>
</evidence>
<evidence type="ECO:0000313" key="3">
    <source>
        <dbReference type="EMBL" id="TKR80886.1"/>
    </source>
</evidence>
<gene>
    <name evidence="3" type="ORF">L596_014873</name>
</gene>
<dbReference type="OrthoDB" id="5793263at2759"/>
<dbReference type="Pfam" id="PF03114">
    <property type="entry name" value="BAR"/>
    <property type="match status" value="1"/>
</dbReference>
<protein>
    <recommendedName>
        <fullName evidence="2">BAR domain-containing protein</fullName>
    </recommendedName>
</protein>
<reference evidence="3 4" key="1">
    <citation type="journal article" date="2015" name="Genome Biol.">
        <title>Comparative genomics of Steinernema reveals deeply conserved gene regulatory networks.</title>
        <authorList>
            <person name="Dillman A.R."/>
            <person name="Macchietto M."/>
            <person name="Porter C.F."/>
            <person name="Rogers A."/>
            <person name="Williams B."/>
            <person name="Antoshechkin I."/>
            <person name="Lee M.M."/>
            <person name="Goodwin Z."/>
            <person name="Lu X."/>
            <person name="Lewis E.E."/>
            <person name="Goodrich-Blair H."/>
            <person name="Stock S.P."/>
            <person name="Adams B.J."/>
            <person name="Sternberg P.W."/>
            <person name="Mortazavi A."/>
        </authorList>
    </citation>
    <scope>NUCLEOTIDE SEQUENCE [LARGE SCALE GENOMIC DNA]</scope>
    <source>
        <strain evidence="3 4">ALL</strain>
    </source>
</reference>
<keyword evidence="4" id="KW-1185">Reference proteome</keyword>
<dbReference type="Proteomes" id="UP000298663">
    <property type="component" value="Unassembled WGS sequence"/>
</dbReference>
<evidence type="ECO:0000259" key="2">
    <source>
        <dbReference type="Pfam" id="PF03114"/>
    </source>
</evidence>
<proteinExistence type="predicted"/>
<feature type="domain" description="BAR" evidence="2">
    <location>
        <begin position="47"/>
        <end position="259"/>
    </location>
</feature>
<reference evidence="3 4" key="2">
    <citation type="journal article" date="2019" name="G3 (Bethesda)">
        <title>Hybrid Assembly of the Genome of the Entomopathogenic Nematode Steinernema carpocapsae Identifies the X-Chromosome.</title>
        <authorList>
            <person name="Serra L."/>
            <person name="Macchietto M."/>
            <person name="Macias-Munoz A."/>
            <person name="McGill C.J."/>
            <person name="Rodriguez I.M."/>
            <person name="Rodriguez B."/>
            <person name="Murad R."/>
            <person name="Mortazavi A."/>
        </authorList>
    </citation>
    <scope>NUCLEOTIDE SEQUENCE [LARGE SCALE GENOMIC DNA]</scope>
    <source>
        <strain evidence="3 4">ALL</strain>
    </source>
</reference>
<accession>A0A4U5NE26</accession>
<name>A0A4U5NE26_STECR</name>
<dbReference type="InterPro" id="IPR027267">
    <property type="entry name" value="AH/BAR_dom_sf"/>
</dbReference>
<feature type="region of interest" description="Disordered" evidence="1">
    <location>
        <begin position="1"/>
        <end position="33"/>
    </location>
</feature>
<organism evidence="3 4">
    <name type="scientific">Steinernema carpocapsae</name>
    <name type="common">Entomopathogenic nematode</name>
    <dbReference type="NCBI Taxonomy" id="34508"/>
    <lineage>
        <taxon>Eukaryota</taxon>
        <taxon>Metazoa</taxon>
        <taxon>Ecdysozoa</taxon>
        <taxon>Nematoda</taxon>
        <taxon>Chromadorea</taxon>
        <taxon>Rhabditida</taxon>
        <taxon>Tylenchina</taxon>
        <taxon>Panagrolaimomorpha</taxon>
        <taxon>Strongyloidoidea</taxon>
        <taxon>Steinernematidae</taxon>
        <taxon>Steinernema</taxon>
    </lineage>
</organism>
<dbReference type="EMBL" id="AZBU02000004">
    <property type="protein sequence ID" value="TKR80886.1"/>
    <property type="molecule type" value="Genomic_DNA"/>
</dbReference>
<sequence length="276" mass="31537">MGGGKPEAKSPKSPNDNGGLGSKNVSSRRNVLQEKKDRGALKNALFKVGESIGVVEQMHLAPEFLQEISSYFTYQDVIDGLIDRLEGILQQNPEVLNTGAIEATEKQNPYEVFATNVKRFRACFTNDQQKESLVTVESILKRLALYDREAQLKGRRAVRKMRRFVSSEKESMDEEQKKLLVALEMMDAARYELKETKTMEHLEQKGKLYERSVHEFNEQAEKVHGFIQKMPEDKTNHQREVVELFEVLSHTHRQLAASLVTHLVTLGIRVKHSSKK</sequence>
<dbReference type="GO" id="GO:0005737">
    <property type="term" value="C:cytoplasm"/>
    <property type="evidence" value="ECO:0007669"/>
    <property type="project" value="InterPro"/>
</dbReference>
<evidence type="ECO:0000256" key="1">
    <source>
        <dbReference type="SAM" id="MobiDB-lite"/>
    </source>
</evidence>
<feature type="compositionally biased region" description="Basic and acidic residues" evidence="1">
    <location>
        <begin position="1"/>
        <end position="10"/>
    </location>
</feature>
<dbReference type="AlphaFoldDB" id="A0A4U5NE26"/>